<dbReference type="EMBL" id="CAJQZP010001411">
    <property type="protein sequence ID" value="CAG5044273.1"/>
    <property type="molecule type" value="Genomic_DNA"/>
</dbReference>
<dbReference type="EMBL" id="CAJQZP010001707">
    <property type="protein sequence ID" value="CAG5059780.1"/>
    <property type="molecule type" value="Genomic_DNA"/>
</dbReference>
<reference evidence="1" key="1">
    <citation type="submission" date="2021-04" db="EMBL/GenBank/DDBJ databases">
        <authorList>
            <person name="Tunstrom K."/>
        </authorList>
    </citation>
    <scope>NUCLEOTIDE SEQUENCE</scope>
</reference>
<protein>
    <submittedName>
        <fullName evidence="1">(apollo) hypothetical protein</fullName>
    </submittedName>
</protein>
<organism evidence="1 3">
    <name type="scientific">Parnassius apollo</name>
    <name type="common">Apollo butterfly</name>
    <name type="synonym">Papilio apollo</name>
    <dbReference type="NCBI Taxonomy" id="110799"/>
    <lineage>
        <taxon>Eukaryota</taxon>
        <taxon>Metazoa</taxon>
        <taxon>Ecdysozoa</taxon>
        <taxon>Arthropoda</taxon>
        <taxon>Hexapoda</taxon>
        <taxon>Insecta</taxon>
        <taxon>Pterygota</taxon>
        <taxon>Neoptera</taxon>
        <taxon>Endopterygota</taxon>
        <taxon>Lepidoptera</taxon>
        <taxon>Glossata</taxon>
        <taxon>Ditrysia</taxon>
        <taxon>Papilionoidea</taxon>
        <taxon>Papilionidae</taxon>
        <taxon>Parnassiinae</taxon>
        <taxon>Parnassini</taxon>
        <taxon>Parnassius</taxon>
        <taxon>Parnassius</taxon>
    </lineage>
</organism>
<sequence>MDRNKLIAYLLLRRHYSILKIRQRRYWIHPLSKGMNPNGEFFSKKYEALKIDEKKFVAYFRMSISSFEELLSELSKYIQKKKNKGRKPVTALEMLGLTLRFLATGSDFKTMHTNYFRGASTIAKIVRTVCRAIWKHLSSQNIPPITKQVLEDVAIEFDKKANFPNCIGALDGFVTSIPQTTVFLNRRYKQIDVNVRHFNFKTASRLTRVVCKSVRNKLHPCQQV</sequence>
<proteinExistence type="predicted"/>
<name>A0A8S3Y309_PARAO</name>
<evidence type="ECO:0000313" key="1">
    <source>
        <dbReference type="EMBL" id="CAG5044273.1"/>
    </source>
</evidence>
<dbReference type="Proteomes" id="UP000691718">
    <property type="component" value="Unassembled WGS sequence"/>
</dbReference>
<dbReference type="AlphaFoldDB" id="A0A8S3Y309"/>
<keyword evidence="3" id="KW-1185">Reference proteome</keyword>
<comment type="caution">
    <text evidence="1">The sequence shown here is derived from an EMBL/GenBank/DDBJ whole genome shotgun (WGS) entry which is preliminary data.</text>
</comment>
<dbReference type="OrthoDB" id="1681765at2759"/>
<gene>
    <name evidence="1" type="ORF">PAPOLLO_LOCUS22976</name>
    <name evidence="2" type="ORF">PAPOLLO_LOCUS28128</name>
</gene>
<evidence type="ECO:0000313" key="2">
    <source>
        <dbReference type="EMBL" id="CAG5059780.1"/>
    </source>
</evidence>
<evidence type="ECO:0000313" key="3">
    <source>
        <dbReference type="Proteomes" id="UP000691718"/>
    </source>
</evidence>
<accession>A0A8S3Y309</accession>